<dbReference type="EMBL" id="QKWW01000120">
    <property type="protein sequence ID" value="PZT52210.1"/>
    <property type="molecule type" value="Genomic_DNA"/>
</dbReference>
<dbReference type="PANTHER" id="PTHR43592">
    <property type="entry name" value="CAAX AMINO TERMINAL PROTEASE"/>
    <property type="match status" value="1"/>
</dbReference>
<dbReference type="AlphaFoldDB" id="A0A2W6NXR9"/>
<name>A0A2W6NXR9_9BACL</name>
<comment type="caution">
    <text evidence="3">The sequence shown here is derived from an EMBL/GenBank/DDBJ whole genome shotgun (WGS) entry which is preliminary data.</text>
</comment>
<feature type="transmembrane region" description="Helical" evidence="1">
    <location>
        <begin position="12"/>
        <end position="29"/>
    </location>
</feature>
<evidence type="ECO:0000256" key="1">
    <source>
        <dbReference type="SAM" id="Phobius"/>
    </source>
</evidence>
<feature type="transmembrane region" description="Helical" evidence="1">
    <location>
        <begin position="35"/>
        <end position="51"/>
    </location>
</feature>
<sequence length="141" mass="16093">MFRNENNTENILYATMLSYIGFNIINSLTSKYVETASILVTPISIPVLYIYSVTFSPIIEEYICRGLIFKRLSNKLGFTLSALISSIVFAIPHFNPTAFISYVFIGFVWCWYYQKSNSLLVPMVSHATFNFITILIMSLKG</sequence>
<proteinExistence type="predicted"/>
<gene>
    <name evidence="3" type="ORF">DN757_28630</name>
</gene>
<dbReference type="GO" id="GO:0004175">
    <property type="term" value="F:endopeptidase activity"/>
    <property type="evidence" value="ECO:0007669"/>
    <property type="project" value="UniProtKB-ARBA"/>
</dbReference>
<keyword evidence="1" id="KW-0472">Membrane</keyword>
<feature type="domain" description="CAAX prenyl protease 2/Lysostaphin resistance protein A-like" evidence="2">
    <location>
        <begin position="45"/>
        <end position="132"/>
    </location>
</feature>
<dbReference type="GO" id="GO:0080120">
    <property type="term" value="P:CAAX-box protein maturation"/>
    <property type="evidence" value="ECO:0007669"/>
    <property type="project" value="UniProtKB-ARBA"/>
</dbReference>
<keyword evidence="1" id="KW-0812">Transmembrane</keyword>
<keyword evidence="1" id="KW-1133">Transmembrane helix</keyword>
<accession>A0A2W6NXR9</accession>
<dbReference type="Pfam" id="PF02517">
    <property type="entry name" value="Rce1-like"/>
    <property type="match status" value="1"/>
</dbReference>
<dbReference type="Proteomes" id="UP000249204">
    <property type="component" value="Unassembled WGS sequence"/>
</dbReference>
<protein>
    <recommendedName>
        <fullName evidence="2">CAAX prenyl protease 2/Lysostaphin resistance protein A-like domain-containing protein</fullName>
    </recommendedName>
</protein>
<evidence type="ECO:0000313" key="3">
    <source>
        <dbReference type="EMBL" id="PZT52210.1"/>
    </source>
</evidence>
<evidence type="ECO:0000259" key="2">
    <source>
        <dbReference type="Pfam" id="PF02517"/>
    </source>
</evidence>
<reference evidence="3 4" key="1">
    <citation type="submission" date="2018-06" db="EMBL/GenBank/DDBJ databases">
        <title>Isolation of heavy metals resistant Paenibacillus silvae NC2 from Gold-Copper mine in ZiJin, China.</title>
        <authorList>
            <person name="Xu J."/>
            <person name="Mazhar H.S."/>
            <person name="Rensing C."/>
        </authorList>
    </citation>
    <scope>NUCLEOTIDE SEQUENCE [LARGE SCALE GENOMIC DNA]</scope>
    <source>
        <strain evidence="3 4">NC2</strain>
    </source>
</reference>
<dbReference type="InterPro" id="IPR003675">
    <property type="entry name" value="Rce1/LyrA-like_dom"/>
</dbReference>
<evidence type="ECO:0000313" key="4">
    <source>
        <dbReference type="Proteomes" id="UP000249204"/>
    </source>
</evidence>
<organism evidence="3 4">
    <name type="scientific">Paenibacillus silvae</name>
    <dbReference type="NCBI Taxonomy" id="1325358"/>
    <lineage>
        <taxon>Bacteria</taxon>
        <taxon>Bacillati</taxon>
        <taxon>Bacillota</taxon>
        <taxon>Bacilli</taxon>
        <taxon>Bacillales</taxon>
        <taxon>Paenibacillaceae</taxon>
        <taxon>Paenibacillus</taxon>
    </lineage>
</organism>
<dbReference type="PANTHER" id="PTHR43592:SF15">
    <property type="entry name" value="CAAX AMINO TERMINAL PROTEASE FAMILY PROTEIN"/>
    <property type="match status" value="1"/>
</dbReference>
<feature type="transmembrane region" description="Helical" evidence="1">
    <location>
        <begin position="97"/>
        <end position="113"/>
    </location>
</feature>
<feature type="transmembrane region" description="Helical" evidence="1">
    <location>
        <begin position="120"/>
        <end position="139"/>
    </location>
</feature>